<sequence>MNINTKYSNLIRYLKNLESVLIAFSGGVDSTFLLAAAKEALGNNMKAITIASPYIPKWEIKEARELANEIGVNHDIIEVPISLEIRNNPQNRCYLCKKFIFTRIKDIALKEGYKHVIDGSNFDDTKDYRPGLVALNELNIESPLMECKLTKKEIRELSKKLKLKTWDKPAYACLLTRIPYGEELKTQEFEKIEKAEKYLMSIGFRAVRVRTHGDLARIEVKKEERKKLFDEKLMDNISKSLKELGFKYVSLDMEGYRTGSFNETIEK</sequence>
<dbReference type="Pfam" id="PF00733">
    <property type="entry name" value="Asn_synthase"/>
    <property type="match status" value="1"/>
</dbReference>
<dbReference type="EMBL" id="FUZT01000011">
    <property type="protein sequence ID" value="SKC84178.1"/>
    <property type="molecule type" value="Genomic_DNA"/>
</dbReference>
<organism evidence="3 4">
    <name type="scientific">Maledivibacter halophilus</name>
    <dbReference type="NCBI Taxonomy" id="36842"/>
    <lineage>
        <taxon>Bacteria</taxon>
        <taxon>Bacillati</taxon>
        <taxon>Bacillota</taxon>
        <taxon>Clostridia</taxon>
        <taxon>Peptostreptococcales</taxon>
        <taxon>Caminicellaceae</taxon>
        <taxon>Maledivibacter</taxon>
    </lineage>
</organism>
<dbReference type="STRING" id="36842.SAMN02194393_04026"/>
<dbReference type="CDD" id="cd01990">
    <property type="entry name" value="LarE-like"/>
    <property type="match status" value="1"/>
</dbReference>
<dbReference type="Proteomes" id="UP000190285">
    <property type="component" value="Unassembled WGS sequence"/>
</dbReference>
<dbReference type="OrthoDB" id="9776919at2"/>
<reference evidence="3 4" key="1">
    <citation type="submission" date="2017-02" db="EMBL/GenBank/DDBJ databases">
        <authorList>
            <person name="Peterson S.W."/>
        </authorList>
    </citation>
    <scope>NUCLEOTIDE SEQUENCE [LARGE SCALE GENOMIC DNA]</scope>
    <source>
        <strain evidence="3 4">M1</strain>
    </source>
</reference>
<gene>
    <name evidence="3" type="ORF">SAMN02194393_04026</name>
</gene>
<proteinExistence type="predicted"/>
<dbReference type="RefSeq" id="WP_079494120.1">
    <property type="nucleotide sequence ID" value="NZ_FUZT01000011.1"/>
</dbReference>
<evidence type="ECO:0000256" key="1">
    <source>
        <dbReference type="PIRSR" id="PIRSR006661-1"/>
    </source>
</evidence>
<dbReference type="InterPro" id="IPR014729">
    <property type="entry name" value="Rossmann-like_a/b/a_fold"/>
</dbReference>
<dbReference type="InterPro" id="IPR001962">
    <property type="entry name" value="Asn_synthase"/>
</dbReference>
<dbReference type="PIRSF" id="PIRSF006661">
    <property type="entry name" value="PP-lp_UCP006661"/>
    <property type="match status" value="1"/>
</dbReference>
<dbReference type="PANTHER" id="PTHR43169">
    <property type="entry name" value="EXSB FAMILY PROTEIN"/>
    <property type="match status" value="1"/>
</dbReference>
<feature type="active site" description="Nucleophile and sulfur donor" evidence="1">
    <location>
        <position position="173"/>
    </location>
</feature>
<dbReference type="Gene3D" id="3.40.50.620">
    <property type="entry name" value="HUPs"/>
    <property type="match status" value="1"/>
</dbReference>
<evidence type="ECO:0000313" key="3">
    <source>
        <dbReference type="EMBL" id="SKC84178.1"/>
    </source>
</evidence>
<dbReference type="GO" id="GO:0006529">
    <property type="term" value="P:asparagine biosynthetic process"/>
    <property type="evidence" value="ECO:0007669"/>
    <property type="project" value="InterPro"/>
</dbReference>
<feature type="domain" description="Asparagine synthetase" evidence="2">
    <location>
        <begin position="19"/>
        <end position="79"/>
    </location>
</feature>
<protein>
    <recommendedName>
        <fullName evidence="2">Asparagine synthetase domain-containing protein</fullName>
    </recommendedName>
</protein>
<keyword evidence="4" id="KW-1185">Reference proteome</keyword>
<evidence type="ECO:0000313" key="4">
    <source>
        <dbReference type="Proteomes" id="UP000190285"/>
    </source>
</evidence>
<accession>A0A1T5M8N5</accession>
<dbReference type="NCBIfam" id="TIGR00268">
    <property type="entry name" value="ATP-dependent sacrificial sulfur transferase LarE"/>
    <property type="match status" value="1"/>
</dbReference>
<dbReference type="GO" id="GO:0004066">
    <property type="term" value="F:asparagine synthase (glutamine-hydrolyzing) activity"/>
    <property type="evidence" value="ECO:0007669"/>
    <property type="project" value="InterPro"/>
</dbReference>
<dbReference type="InterPro" id="IPR052188">
    <property type="entry name" value="Ni-pincer_cofactor_biosynth"/>
</dbReference>
<dbReference type="GO" id="GO:0016783">
    <property type="term" value="F:sulfurtransferase activity"/>
    <property type="evidence" value="ECO:0007669"/>
    <property type="project" value="InterPro"/>
</dbReference>
<dbReference type="AlphaFoldDB" id="A0A1T5M8N5"/>
<dbReference type="InterPro" id="IPR005232">
    <property type="entry name" value="LarE"/>
</dbReference>
<dbReference type="PANTHER" id="PTHR43169:SF2">
    <property type="entry name" value="NAD_GMP SYNTHASE DOMAIN-CONTAINING PROTEIN"/>
    <property type="match status" value="1"/>
</dbReference>
<dbReference type="SUPFAM" id="SSF52402">
    <property type="entry name" value="Adenine nucleotide alpha hydrolases-like"/>
    <property type="match status" value="1"/>
</dbReference>
<evidence type="ECO:0000259" key="2">
    <source>
        <dbReference type="Pfam" id="PF00733"/>
    </source>
</evidence>
<name>A0A1T5M8N5_9FIRM</name>